<keyword evidence="1" id="KW-1133">Transmembrane helix</keyword>
<feature type="transmembrane region" description="Helical" evidence="1">
    <location>
        <begin position="6"/>
        <end position="27"/>
    </location>
</feature>
<dbReference type="InterPro" id="IPR013766">
    <property type="entry name" value="Thioredoxin_domain"/>
</dbReference>
<feature type="domain" description="Thioredoxin" evidence="2">
    <location>
        <begin position="42"/>
        <end position="178"/>
    </location>
</feature>
<organism evidence="3 4">
    <name type="scientific">Chitinophaga silvatica</name>
    <dbReference type="NCBI Taxonomy" id="2282649"/>
    <lineage>
        <taxon>Bacteria</taxon>
        <taxon>Pseudomonadati</taxon>
        <taxon>Bacteroidota</taxon>
        <taxon>Chitinophagia</taxon>
        <taxon>Chitinophagales</taxon>
        <taxon>Chitinophagaceae</taxon>
        <taxon>Chitinophaga</taxon>
    </lineage>
</organism>
<dbReference type="OrthoDB" id="662072at2"/>
<name>A0A3E1Y771_9BACT</name>
<gene>
    <name evidence="3" type="ORF">DVR12_19470</name>
</gene>
<protein>
    <recommendedName>
        <fullName evidence="2">Thioredoxin domain-containing protein</fullName>
    </recommendedName>
</protein>
<keyword evidence="1" id="KW-0812">Transmembrane</keyword>
<dbReference type="PROSITE" id="PS51352">
    <property type="entry name" value="THIOREDOXIN_2"/>
    <property type="match status" value="1"/>
</dbReference>
<keyword evidence="1" id="KW-0472">Membrane</keyword>
<dbReference type="SUPFAM" id="SSF52833">
    <property type="entry name" value="Thioredoxin-like"/>
    <property type="match status" value="1"/>
</dbReference>
<dbReference type="EMBL" id="QPMM01000010">
    <property type="protein sequence ID" value="RFS20738.1"/>
    <property type="molecule type" value="Genomic_DNA"/>
</dbReference>
<keyword evidence="4" id="KW-1185">Reference proteome</keyword>
<comment type="caution">
    <text evidence="3">The sequence shown here is derived from an EMBL/GenBank/DDBJ whole genome shotgun (WGS) entry which is preliminary data.</text>
</comment>
<dbReference type="InterPro" id="IPR012336">
    <property type="entry name" value="Thioredoxin-like_fold"/>
</dbReference>
<evidence type="ECO:0000256" key="1">
    <source>
        <dbReference type="SAM" id="Phobius"/>
    </source>
</evidence>
<dbReference type="RefSeq" id="WP_116977456.1">
    <property type="nucleotide sequence ID" value="NZ_QPMM01000010.1"/>
</dbReference>
<evidence type="ECO:0000259" key="2">
    <source>
        <dbReference type="PROSITE" id="PS51352"/>
    </source>
</evidence>
<evidence type="ECO:0000313" key="4">
    <source>
        <dbReference type="Proteomes" id="UP000260644"/>
    </source>
</evidence>
<accession>A0A3E1Y771</accession>
<dbReference type="Proteomes" id="UP000260644">
    <property type="component" value="Unassembled WGS sequence"/>
</dbReference>
<dbReference type="AlphaFoldDB" id="A0A3E1Y771"/>
<dbReference type="Gene3D" id="3.40.30.10">
    <property type="entry name" value="Glutaredoxin"/>
    <property type="match status" value="1"/>
</dbReference>
<dbReference type="InterPro" id="IPR036249">
    <property type="entry name" value="Thioredoxin-like_sf"/>
</dbReference>
<evidence type="ECO:0000313" key="3">
    <source>
        <dbReference type="EMBL" id="RFS20738.1"/>
    </source>
</evidence>
<sequence length="178" mass="20706">MRYKIILVWVGILISSAVFGWFGRYYYTSKLENGISTSYLAKFIKTPMPRIEVLNIDSVRVRSSDLFGNAATVILLFDPYCPHCHDQIKEILVHQSELMEVKFCLITPFPFYQMHKTYDDFQLKNMKNIFIGVDDKNYLLSYYNITGVPSMLIFDKDRKLIKAFLGGVNYKEILSAVE</sequence>
<reference evidence="3 4" key="1">
    <citation type="submission" date="2018-07" db="EMBL/GenBank/DDBJ databases">
        <title>Chitinophaga K2CV101002-2 sp. nov., isolated from a monsoon evergreen broad-leaved forest soil.</title>
        <authorList>
            <person name="Lv Y."/>
        </authorList>
    </citation>
    <scope>NUCLEOTIDE SEQUENCE [LARGE SCALE GENOMIC DNA]</scope>
    <source>
        <strain evidence="3 4">GDMCC 1.1288</strain>
    </source>
</reference>
<dbReference type="Pfam" id="PF13098">
    <property type="entry name" value="Thioredoxin_2"/>
    <property type="match status" value="1"/>
</dbReference>
<proteinExistence type="predicted"/>